<keyword evidence="2" id="KW-1185">Reference proteome</keyword>
<comment type="caution">
    <text evidence="1">The sequence shown here is derived from an EMBL/GenBank/DDBJ whole genome shotgun (WGS) entry which is preliminary data.</text>
</comment>
<name>A0ABR2L3S6_9EUKA</name>
<protein>
    <recommendedName>
        <fullName evidence="3">DUF3447 domain-containing protein</fullName>
    </recommendedName>
</protein>
<evidence type="ECO:0000313" key="2">
    <source>
        <dbReference type="Proteomes" id="UP001470230"/>
    </source>
</evidence>
<accession>A0ABR2L3S6</accession>
<evidence type="ECO:0008006" key="3">
    <source>
        <dbReference type="Google" id="ProtNLM"/>
    </source>
</evidence>
<gene>
    <name evidence="1" type="ORF">M9Y10_015658</name>
</gene>
<dbReference type="InterPro" id="IPR036770">
    <property type="entry name" value="Ankyrin_rpt-contain_sf"/>
</dbReference>
<dbReference type="EMBL" id="JAPFFF010000002">
    <property type="protein sequence ID" value="KAK8897693.1"/>
    <property type="molecule type" value="Genomic_DNA"/>
</dbReference>
<evidence type="ECO:0000313" key="1">
    <source>
        <dbReference type="EMBL" id="KAK8897693.1"/>
    </source>
</evidence>
<dbReference type="SUPFAM" id="SSF48403">
    <property type="entry name" value="Ankyrin repeat"/>
    <property type="match status" value="1"/>
</dbReference>
<dbReference type="PANTHER" id="PTHR24159:SF5">
    <property type="entry name" value="ANK_REP_REGION DOMAIN-CONTAINING PROTEIN"/>
    <property type="match status" value="1"/>
</dbReference>
<dbReference type="Proteomes" id="UP001470230">
    <property type="component" value="Unassembled WGS sequence"/>
</dbReference>
<dbReference type="PANTHER" id="PTHR24159">
    <property type="match status" value="1"/>
</dbReference>
<reference evidence="1 2" key="1">
    <citation type="submission" date="2024-04" db="EMBL/GenBank/DDBJ databases">
        <title>Tritrichomonas musculus Genome.</title>
        <authorList>
            <person name="Alves-Ferreira E."/>
            <person name="Grigg M."/>
            <person name="Lorenzi H."/>
            <person name="Galac M."/>
        </authorList>
    </citation>
    <scope>NUCLEOTIDE SEQUENCE [LARGE SCALE GENOMIC DNA]</scope>
    <source>
        <strain evidence="1 2">EAF2021</strain>
    </source>
</reference>
<sequence>MNIQETVEEMKRVQDILLEFLNSDSDSEIYFQKLEETLKDMILCDKKKEFKLFLHLLLKLSNHHYRCVHFTNRIEQILNHIKEDIKQNFSNSDIFRIFKSNKRIILYLLEQNIITIDEYIVNTITNDKYKRKKYHSYFSPEIQSFKKDKNSIRKELPEDFYEKRKIGANDDNISRFIQQDSIDDFITYVNKNICPLNSTIEPTIYETNPFLNDKEMTLIEYAAFFGSIQIFKYLRLNEVKLAPSLWICAIHSNQADIIHILEENHIEPEEKGYNECLKESIKCHHYDLANYFLNNYLLNNEKDVDESLQVYCIQYYNFDFMNTDFKGEKAFYYMCKNDYYSFAKVMINDINDINMGIILRRIAIYFCNKIQK</sequence>
<proteinExistence type="predicted"/>
<organism evidence="1 2">
    <name type="scientific">Tritrichomonas musculus</name>
    <dbReference type="NCBI Taxonomy" id="1915356"/>
    <lineage>
        <taxon>Eukaryota</taxon>
        <taxon>Metamonada</taxon>
        <taxon>Parabasalia</taxon>
        <taxon>Tritrichomonadida</taxon>
        <taxon>Tritrichomonadidae</taxon>
        <taxon>Tritrichomonas</taxon>
    </lineage>
</organism>